<accession>A0A512J1B7</accession>
<dbReference type="Proteomes" id="UP001156856">
    <property type="component" value="Unassembled WGS sequence"/>
</dbReference>
<dbReference type="EMBL" id="BJZU01000028">
    <property type="protein sequence ID" value="GEP03754.1"/>
    <property type="molecule type" value="Genomic_DNA"/>
</dbReference>
<comment type="caution">
    <text evidence="1">The sequence shown here is derived from an EMBL/GenBank/DDBJ whole genome shotgun (WGS) entry which is preliminary data.</text>
</comment>
<evidence type="ECO:0000313" key="2">
    <source>
        <dbReference type="EMBL" id="GLS62337.1"/>
    </source>
</evidence>
<dbReference type="AlphaFoldDB" id="A0A512J1B7"/>
<reference evidence="2" key="1">
    <citation type="journal article" date="2014" name="Int. J. Syst. Evol. Microbiol.">
        <title>Complete genome of a new Firmicutes species belonging to the dominant human colonic microbiota ('Ruminococcus bicirculans') reveals two chromosomes and a selective capacity to utilize plant glucans.</title>
        <authorList>
            <consortium name="NISC Comparative Sequencing Program"/>
            <person name="Wegmann U."/>
            <person name="Louis P."/>
            <person name="Goesmann A."/>
            <person name="Henrissat B."/>
            <person name="Duncan S.H."/>
            <person name="Flint H.J."/>
        </authorList>
    </citation>
    <scope>NUCLEOTIDE SEQUENCE</scope>
    <source>
        <strain evidence="2">NBRC 107715</strain>
    </source>
</reference>
<proteinExistence type="predicted"/>
<organism evidence="1 3">
    <name type="scientific">Methylobacterium oxalidis</name>
    <dbReference type="NCBI Taxonomy" id="944322"/>
    <lineage>
        <taxon>Bacteria</taxon>
        <taxon>Pseudomonadati</taxon>
        <taxon>Pseudomonadota</taxon>
        <taxon>Alphaproteobacteria</taxon>
        <taxon>Hyphomicrobiales</taxon>
        <taxon>Methylobacteriaceae</taxon>
        <taxon>Methylobacterium</taxon>
    </lineage>
</organism>
<dbReference type="EMBL" id="BSPK01000008">
    <property type="protein sequence ID" value="GLS62337.1"/>
    <property type="molecule type" value="Genomic_DNA"/>
</dbReference>
<gene>
    <name evidence="2" type="ORF">GCM10007888_07180</name>
    <name evidence="1" type="ORF">MOX02_17920</name>
</gene>
<name>A0A512J1B7_9HYPH</name>
<reference evidence="2" key="4">
    <citation type="submission" date="2023-01" db="EMBL/GenBank/DDBJ databases">
        <title>Draft genome sequence of Methylobacterium oxalidis strain NBRC 107715.</title>
        <authorList>
            <person name="Sun Q."/>
            <person name="Mori K."/>
        </authorList>
    </citation>
    <scope>NUCLEOTIDE SEQUENCE</scope>
    <source>
        <strain evidence="2">NBRC 107715</strain>
    </source>
</reference>
<reference evidence="4" key="2">
    <citation type="journal article" date="2019" name="Int. J. Syst. Evol. Microbiol.">
        <title>The Global Catalogue of Microorganisms (GCM) 10K type strain sequencing project: providing services to taxonomists for standard genome sequencing and annotation.</title>
        <authorList>
            <consortium name="The Broad Institute Genomics Platform"/>
            <consortium name="The Broad Institute Genome Sequencing Center for Infectious Disease"/>
            <person name="Wu L."/>
            <person name="Ma J."/>
        </authorList>
    </citation>
    <scope>NUCLEOTIDE SEQUENCE [LARGE SCALE GENOMIC DNA]</scope>
    <source>
        <strain evidence="4">NBRC 107715</strain>
    </source>
</reference>
<evidence type="ECO:0000313" key="3">
    <source>
        <dbReference type="Proteomes" id="UP000321960"/>
    </source>
</evidence>
<dbReference type="Proteomes" id="UP000321960">
    <property type="component" value="Unassembled WGS sequence"/>
</dbReference>
<keyword evidence="4" id="KW-1185">Reference proteome</keyword>
<evidence type="ECO:0000313" key="4">
    <source>
        <dbReference type="Proteomes" id="UP001156856"/>
    </source>
</evidence>
<sequence length="183" mass="19993">MRPSRAPLLAFARASVRKARHQARQGGNWGDAVITIGIRAAPRVVTFAVYDTDAKTVINVEEIRIPAAFGTPDGLKYLRSNLLDVLREFRVERAGVRLTEPSAQSLSIDRVQIEGVIQEAFASSELSAYFAGPIATGAARLGIERTRFKPLADGEDGYGIENWGKMSKEEREAILYAMGAENA</sequence>
<reference evidence="1 3" key="3">
    <citation type="submission" date="2019-07" db="EMBL/GenBank/DDBJ databases">
        <title>Whole genome shotgun sequence of Methylobacterium oxalidis NBRC 107715.</title>
        <authorList>
            <person name="Hosoyama A."/>
            <person name="Uohara A."/>
            <person name="Ohji S."/>
            <person name="Ichikawa N."/>
        </authorList>
    </citation>
    <scope>NUCLEOTIDE SEQUENCE [LARGE SCALE GENOMIC DNA]</scope>
    <source>
        <strain evidence="1 3">NBRC 107715</strain>
    </source>
</reference>
<protein>
    <submittedName>
        <fullName evidence="1">Uncharacterized protein</fullName>
    </submittedName>
</protein>
<evidence type="ECO:0000313" key="1">
    <source>
        <dbReference type="EMBL" id="GEP03754.1"/>
    </source>
</evidence>